<dbReference type="PANTHER" id="PTHR24198">
    <property type="entry name" value="ANKYRIN REPEAT AND PROTEIN KINASE DOMAIN-CONTAINING PROTEIN"/>
    <property type="match status" value="1"/>
</dbReference>
<gene>
    <name evidence="5" type="ORF">TrVE_jg8707</name>
</gene>
<proteinExistence type="predicted"/>
<feature type="repeat" description="ANK" evidence="3">
    <location>
        <begin position="253"/>
        <end position="285"/>
    </location>
</feature>
<organism evidence="5 6">
    <name type="scientific">Triparma verrucosa</name>
    <dbReference type="NCBI Taxonomy" id="1606542"/>
    <lineage>
        <taxon>Eukaryota</taxon>
        <taxon>Sar</taxon>
        <taxon>Stramenopiles</taxon>
        <taxon>Ochrophyta</taxon>
        <taxon>Bolidophyceae</taxon>
        <taxon>Parmales</taxon>
        <taxon>Triparmaceae</taxon>
        <taxon>Triparma</taxon>
    </lineage>
</organism>
<dbReference type="Proteomes" id="UP001165160">
    <property type="component" value="Unassembled WGS sequence"/>
</dbReference>
<evidence type="ECO:0000313" key="5">
    <source>
        <dbReference type="EMBL" id="GMH81292.1"/>
    </source>
</evidence>
<evidence type="ECO:0000313" key="6">
    <source>
        <dbReference type="Proteomes" id="UP001165160"/>
    </source>
</evidence>
<dbReference type="SUPFAM" id="SSF48403">
    <property type="entry name" value="Ankyrin repeat"/>
    <property type="match status" value="1"/>
</dbReference>
<reference evidence="6" key="1">
    <citation type="journal article" date="2023" name="Commun. Biol.">
        <title>Genome analysis of Parmales, the sister group of diatoms, reveals the evolutionary specialization of diatoms from phago-mixotrophs to photoautotrophs.</title>
        <authorList>
            <person name="Ban H."/>
            <person name="Sato S."/>
            <person name="Yoshikawa S."/>
            <person name="Yamada K."/>
            <person name="Nakamura Y."/>
            <person name="Ichinomiya M."/>
            <person name="Sato N."/>
            <person name="Blanc-Mathieu R."/>
            <person name="Endo H."/>
            <person name="Kuwata A."/>
            <person name="Ogata H."/>
        </authorList>
    </citation>
    <scope>NUCLEOTIDE SEQUENCE [LARGE SCALE GENOMIC DNA]</scope>
    <source>
        <strain evidence="6">NIES 3699</strain>
    </source>
</reference>
<evidence type="ECO:0000256" key="4">
    <source>
        <dbReference type="SAM" id="MobiDB-lite"/>
    </source>
</evidence>
<dbReference type="SMART" id="SM00248">
    <property type="entry name" value="ANK"/>
    <property type="match status" value="4"/>
</dbReference>
<feature type="compositionally biased region" description="Basic and acidic residues" evidence="4">
    <location>
        <begin position="395"/>
        <end position="404"/>
    </location>
</feature>
<comment type="caution">
    <text evidence="5">The sequence shown here is derived from an EMBL/GenBank/DDBJ whole genome shotgun (WGS) entry which is preliminary data.</text>
</comment>
<accession>A0A9W7B563</accession>
<evidence type="ECO:0000256" key="2">
    <source>
        <dbReference type="ARBA" id="ARBA00023043"/>
    </source>
</evidence>
<evidence type="ECO:0000256" key="1">
    <source>
        <dbReference type="ARBA" id="ARBA00022737"/>
    </source>
</evidence>
<dbReference type="PROSITE" id="PS50297">
    <property type="entry name" value="ANK_REP_REGION"/>
    <property type="match status" value="1"/>
</dbReference>
<evidence type="ECO:0008006" key="7">
    <source>
        <dbReference type="Google" id="ProtNLM"/>
    </source>
</evidence>
<dbReference type="Gene3D" id="1.25.40.20">
    <property type="entry name" value="Ankyrin repeat-containing domain"/>
    <property type="match status" value="2"/>
</dbReference>
<dbReference type="PANTHER" id="PTHR24198:SF165">
    <property type="entry name" value="ANKYRIN REPEAT-CONTAINING PROTEIN-RELATED"/>
    <property type="match status" value="1"/>
</dbReference>
<dbReference type="InterPro" id="IPR002110">
    <property type="entry name" value="Ankyrin_rpt"/>
</dbReference>
<feature type="region of interest" description="Disordered" evidence="4">
    <location>
        <begin position="175"/>
        <end position="194"/>
    </location>
</feature>
<dbReference type="EMBL" id="BRXX01000001">
    <property type="protein sequence ID" value="GMH81292.1"/>
    <property type="molecule type" value="Genomic_DNA"/>
</dbReference>
<name>A0A9W7B563_9STRA</name>
<feature type="region of interest" description="Disordered" evidence="4">
    <location>
        <begin position="374"/>
        <end position="445"/>
    </location>
</feature>
<feature type="compositionally biased region" description="Basic and acidic residues" evidence="4">
    <location>
        <begin position="421"/>
        <end position="445"/>
    </location>
</feature>
<dbReference type="AlphaFoldDB" id="A0A9W7B563"/>
<dbReference type="Pfam" id="PF00023">
    <property type="entry name" value="Ank"/>
    <property type="match status" value="1"/>
</dbReference>
<feature type="repeat" description="ANK" evidence="3">
    <location>
        <begin position="220"/>
        <end position="252"/>
    </location>
</feature>
<evidence type="ECO:0000256" key="3">
    <source>
        <dbReference type="PROSITE-ProRule" id="PRU00023"/>
    </source>
</evidence>
<keyword evidence="6" id="KW-1185">Reference proteome</keyword>
<dbReference type="PROSITE" id="PS50088">
    <property type="entry name" value="ANK_REPEAT"/>
    <property type="match status" value="3"/>
</dbReference>
<protein>
    <recommendedName>
        <fullName evidence="7">Ankyrin repeat protein</fullName>
    </recommendedName>
</protein>
<dbReference type="InterPro" id="IPR036770">
    <property type="entry name" value="Ankyrin_rpt-contain_sf"/>
</dbReference>
<feature type="repeat" description="ANK" evidence="3">
    <location>
        <begin position="107"/>
        <end position="143"/>
    </location>
</feature>
<keyword evidence="1" id="KW-0677">Repeat</keyword>
<keyword evidence="2 3" id="KW-0040">ANK repeat</keyword>
<dbReference type="Pfam" id="PF12796">
    <property type="entry name" value="Ank_2"/>
    <property type="match status" value="1"/>
</dbReference>
<sequence length="445" mass="49941">MPFPSSEETLAKREKPARPTRWNNLLEKNFYEEELRLWEEICNMRAEDEVQKFVETEVVSSSHHKLTRLCGLLVNHSHYPVRSPEIAALLSQHPPVIRNVDLYKTVKKRTALHHVVRTRIGTDAVDVAELLISSGADTNLRDSTGRTPLIMSAERARIDWNLKKGERWTVSENDYRKRADDEGDGDETKSAEDSQQHIGALIAQCLLTTDSSSIDFVDGNRYGAIHYAVKRKDTVFLEALIKFGPDLNLMDGAGRTPVIIAAEENFNECLEMLLKAGASADSRFPNKPRDSLLNFYSRRGLARQVTMCVQYDAKDVMNDDGDTALTLASKGHQLCKIKKKNDAVKTGHESAVEVLKSAGYKTSSDMQSRADLAGIQVSEGEEGKEGGEEEESEKEEGFDGEKSPKRSGYFCFAKQKRTPKLKNDSAEETKNDIRAGLEEKKEKEE</sequence>